<dbReference type="Proteomes" id="UP000599074">
    <property type="component" value="Unassembled WGS sequence"/>
</dbReference>
<reference evidence="1" key="1">
    <citation type="submission" date="2021-01" db="EMBL/GenBank/DDBJ databases">
        <title>Whole genome shotgun sequence of Planosporangium mesophilum NBRC 109066.</title>
        <authorList>
            <person name="Komaki H."/>
            <person name="Tamura T."/>
        </authorList>
    </citation>
    <scope>NUCLEOTIDE SEQUENCE</scope>
    <source>
        <strain evidence="1">NBRC 109066</strain>
    </source>
</reference>
<proteinExistence type="predicted"/>
<accession>A0A8J3X4E1</accession>
<organism evidence="1 2">
    <name type="scientific">Planosporangium mesophilum</name>
    <dbReference type="NCBI Taxonomy" id="689768"/>
    <lineage>
        <taxon>Bacteria</taxon>
        <taxon>Bacillati</taxon>
        <taxon>Actinomycetota</taxon>
        <taxon>Actinomycetes</taxon>
        <taxon>Micromonosporales</taxon>
        <taxon>Micromonosporaceae</taxon>
        <taxon>Planosporangium</taxon>
    </lineage>
</organism>
<dbReference type="AlphaFoldDB" id="A0A8J3X4E1"/>
<keyword evidence="2" id="KW-1185">Reference proteome</keyword>
<protein>
    <submittedName>
        <fullName evidence="1">Uncharacterized protein</fullName>
    </submittedName>
</protein>
<dbReference type="EMBL" id="BOON01000084">
    <property type="protein sequence ID" value="GII26524.1"/>
    <property type="molecule type" value="Genomic_DNA"/>
</dbReference>
<evidence type="ECO:0000313" key="1">
    <source>
        <dbReference type="EMBL" id="GII26524.1"/>
    </source>
</evidence>
<gene>
    <name evidence="1" type="ORF">Pme01_61210</name>
</gene>
<evidence type="ECO:0000313" key="2">
    <source>
        <dbReference type="Proteomes" id="UP000599074"/>
    </source>
</evidence>
<name>A0A8J3X4E1_9ACTN</name>
<dbReference type="RefSeq" id="WP_168118275.1">
    <property type="nucleotide sequence ID" value="NZ_BOON01000084.1"/>
</dbReference>
<sequence>MPWSPPDNPPVVADARLDPYRERAGHLFRGADQVGAVYIRVETWWTEIGGRLWWRRWSEPEEGVHGFLVDKGGAITDFLLDAEHLDDELADWNQGRFMYRGEVLHVSWLDDDASQRVRVETLGLDPLDE</sequence>
<comment type="caution">
    <text evidence="1">The sequence shown here is derived from an EMBL/GenBank/DDBJ whole genome shotgun (WGS) entry which is preliminary data.</text>
</comment>